<evidence type="ECO:0000313" key="3">
    <source>
        <dbReference type="Ensembl" id="ENSPNAP00000075642.1"/>
    </source>
</evidence>
<dbReference type="SUPFAM" id="SSF48726">
    <property type="entry name" value="Immunoglobulin"/>
    <property type="match status" value="6"/>
</dbReference>
<reference evidence="3" key="2">
    <citation type="submission" date="2025-08" db="UniProtKB">
        <authorList>
            <consortium name="Ensembl"/>
        </authorList>
    </citation>
    <scope>IDENTIFICATION</scope>
</reference>
<dbReference type="PROSITE" id="PS50835">
    <property type="entry name" value="IG_LIKE"/>
    <property type="match status" value="6"/>
</dbReference>
<dbReference type="Gene3D" id="2.60.40.10">
    <property type="entry name" value="Immunoglobulins"/>
    <property type="match status" value="6"/>
</dbReference>
<name>A0AAR2LLU6_PYGNA</name>
<evidence type="ECO:0000313" key="4">
    <source>
        <dbReference type="Proteomes" id="UP001501920"/>
    </source>
</evidence>
<dbReference type="SMART" id="SM00409">
    <property type="entry name" value="IG"/>
    <property type="match status" value="6"/>
</dbReference>
<dbReference type="Pfam" id="PF13895">
    <property type="entry name" value="Ig_2"/>
    <property type="match status" value="2"/>
</dbReference>
<dbReference type="CDD" id="cd00096">
    <property type="entry name" value="Ig"/>
    <property type="match status" value="3"/>
</dbReference>
<protein>
    <recommendedName>
        <fullName evidence="2">Ig-like domain-containing protein</fullName>
    </recommendedName>
</protein>
<dbReference type="InterPro" id="IPR003599">
    <property type="entry name" value="Ig_sub"/>
</dbReference>
<feature type="domain" description="Ig-like" evidence="2">
    <location>
        <begin position="380"/>
        <end position="465"/>
    </location>
</feature>
<feature type="domain" description="Ig-like" evidence="2">
    <location>
        <begin position="290"/>
        <end position="375"/>
    </location>
</feature>
<feature type="domain" description="Ig-like" evidence="2">
    <location>
        <begin position="201"/>
        <end position="285"/>
    </location>
</feature>
<dbReference type="InterPro" id="IPR013783">
    <property type="entry name" value="Ig-like_fold"/>
</dbReference>
<reference evidence="3 4" key="1">
    <citation type="submission" date="2020-10" db="EMBL/GenBank/DDBJ databases">
        <title>Pygocentrus nattereri (red-bellied piranha) genome, fPygNat1, primary haplotype.</title>
        <authorList>
            <person name="Myers G."/>
            <person name="Meyer A."/>
            <person name="Karagic N."/>
            <person name="Pippel M."/>
            <person name="Winkler S."/>
            <person name="Tracey A."/>
            <person name="Wood J."/>
            <person name="Formenti G."/>
            <person name="Howe K."/>
            <person name="Fedrigo O."/>
            <person name="Jarvis E.D."/>
        </authorList>
    </citation>
    <scope>NUCLEOTIDE SEQUENCE [LARGE SCALE GENOMIC DNA]</scope>
</reference>
<dbReference type="InterPro" id="IPR036179">
    <property type="entry name" value="Ig-like_dom_sf"/>
</dbReference>
<sequence>MCKTSNAHGEASATLTLSVSYSPKRVMVTRPPGEIFEGRSVTLICSCDANPPVVSYTWFKRSGTEDSQIWTGQSYTIEHISVEDSYKYKCRASNRLGSAISESMRLDILYSPKRVMVTTPPGEIFEGRSVTLTCSCDANPPVVSYTWFKRSGTEDSQIWTGQSYTIEHISVEDSYKYKCRASNRLGSAISESMRLDILYSPKRVMVTRPPGEIFEGRSVTLTCSCDANPPVVSYTWFKRSGTEDSQIWTGQSYTIEHISVEDSYKYKCRASNRLGSAISETMRLDILYGPKRVEVFSRPSGGILEGRSVTLTCSSDANPPVVSYTWFKRSGTEDSQIWTGQNYTIEHIRVEDSYKYKCRASNRLGSAISETMRLDILYGPKRVQVSSKPFGGIMEGGSMTLTCSSEANPSVKSYTWFKRSGEEDLQIGTGQNYVIEHISIEDSYKYKCRASNQHGSAFSEYTPLNILYSPKNTSVIVTLTCKAHANPPVMDYTWYKEGEDESEPVAYGQTYSITSITKEDIEPFYCKTRNRIGHDYARPVPVTCIGKGQVAAAGIGGFCGGLATAVLFAILWIRRKKWKTDGRKYWVGKSWRKNKTTSTNEYEVDESSRKKKKKAAIEDDYENVGPDDTYTALNIKTSDDVYEALTTQSSAPYDVTQV</sequence>
<dbReference type="Proteomes" id="UP001501920">
    <property type="component" value="Chromosome 1"/>
</dbReference>
<dbReference type="PANTHER" id="PTHR46013">
    <property type="entry name" value="VASCULAR CELL ADHESION MOLECULE 1"/>
    <property type="match status" value="1"/>
</dbReference>
<keyword evidence="1" id="KW-1133">Transmembrane helix</keyword>
<dbReference type="InterPro" id="IPR007110">
    <property type="entry name" value="Ig-like_dom"/>
</dbReference>
<evidence type="ECO:0000256" key="1">
    <source>
        <dbReference type="SAM" id="Phobius"/>
    </source>
</evidence>
<feature type="domain" description="Ig-like" evidence="2">
    <location>
        <begin position="23"/>
        <end position="107"/>
    </location>
</feature>
<organism evidence="3 4">
    <name type="scientific">Pygocentrus nattereri</name>
    <name type="common">Red-bellied piranha</name>
    <dbReference type="NCBI Taxonomy" id="42514"/>
    <lineage>
        <taxon>Eukaryota</taxon>
        <taxon>Metazoa</taxon>
        <taxon>Chordata</taxon>
        <taxon>Craniata</taxon>
        <taxon>Vertebrata</taxon>
        <taxon>Euteleostomi</taxon>
        <taxon>Actinopterygii</taxon>
        <taxon>Neopterygii</taxon>
        <taxon>Teleostei</taxon>
        <taxon>Ostariophysi</taxon>
        <taxon>Characiformes</taxon>
        <taxon>Characoidei</taxon>
        <taxon>Pygocentrus</taxon>
    </lineage>
</organism>
<feature type="transmembrane region" description="Helical" evidence="1">
    <location>
        <begin position="550"/>
        <end position="573"/>
    </location>
</feature>
<evidence type="ECO:0000259" key="2">
    <source>
        <dbReference type="PROSITE" id="PS50835"/>
    </source>
</evidence>
<dbReference type="InterPro" id="IPR003598">
    <property type="entry name" value="Ig_sub2"/>
</dbReference>
<feature type="domain" description="Ig-like" evidence="2">
    <location>
        <begin position="112"/>
        <end position="196"/>
    </location>
</feature>
<feature type="domain" description="Ig-like" evidence="2">
    <location>
        <begin position="471"/>
        <end position="543"/>
    </location>
</feature>
<reference evidence="3" key="3">
    <citation type="submission" date="2025-09" db="UniProtKB">
        <authorList>
            <consortium name="Ensembl"/>
        </authorList>
    </citation>
    <scope>IDENTIFICATION</scope>
</reference>
<dbReference type="Ensembl" id="ENSPNAT00000046275.1">
    <property type="protein sequence ID" value="ENSPNAP00000075642.1"/>
    <property type="gene ID" value="ENSPNAG00000037131.1"/>
</dbReference>
<keyword evidence="1" id="KW-0812">Transmembrane</keyword>
<accession>A0AAR2LLU6</accession>
<dbReference type="GeneTree" id="ENSGT00940000156511"/>
<dbReference type="AlphaFoldDB" id="A0AAR2LLU6"/>
<dbReference type="Pfam" id="PF13927">
    <property type="entry name" value="Ig_3"/>
    <property type="match status" value="4"/>
</dbReference>
<proteinExistence type="predicted"/>
<dbReference type="PANTHER" id="PTHR46013:SF4">
    <property type="entry name" value="B-CELL RECEPTOR CD22-RELATED"/>
    <property type="match status" value="1"/>
</dbReference>
<dbReference type="SMART" id="SM00408">
    <property type="entry name" value="IGc2"/>
    <property type="match status" value="6"/>
</dbReference>
<keyword evidence="4" id="KW-1185">Reference proteome</keyword>
<keyword evidence="1" id="KW-0472">Membrane</keyword>